<keyword evidence="1" id="KW-0479">Metal-binding</keyword>
<organism evidence="12 13">
    <name type="scientific">Adineta ricciae</name>
    <name type="common">Rotifer</name>
    <dbReference type="NCBI Taxonomy" id="249248"/>
    <lineage>
        <taxon>Eukaryota</taxon>
        <taxon>Metazoa</taxon>
        <taxon>Spiralia</taxon>
        <taxon>Gnathifera</taxon>
        <taxon>Rotifera</taxon>
        <taxon>Eurotatoria</taxon>
        <taxon>Bdelloidea</taxon>
        <taxon>Adinetida</taxon>
        <taxon>Adinetidae</taxon>
        <taxon>Adineta</taxon>
    </lineage>
</organism>
<evidence type="ECO:0000259" key="10">
    <source>
        <dbReference type="PROSITE" id="PS51843"/>
    </source>
</evidence>
<dbReference type="GO" id="GO:0008270">
    <property type="term" value="F:zinc ion binding"/>
    <property type="evidence" value="ECO:0007669"/>
    <property type="project" value="UniProtKB-KW"/>
</dbReference>
<feature type="domain" description="Nuclear receptor" evidence="9">
    <location>
        <begin position="109"/>
        <end position="186"/>
    </location>
</feature>
<dbReference type="PANTHER" id="PTHR48092">
    <property type="entry name" value="KNIRPS-RELATED PROTEIN-RELATED"/>
    <property type="match status" value="1"/>
</dbReference>
<dbReference type="Proteomes" id="UP000663852">
    <property type="component" value="Unassembled WGS sequence"/>
</dbReference>
<dbReference type="SUPFAM" id="SSF48508">
    <property type="entry name" value="Nuclear receptor ligand-binding domain"/>
    <property type="match status" value="1"/>
</dbReference>
<feature type="domain" description="Nuclear receptor" evidence="9">
    <location>
        <begin position="23"/>
        <end position="99"/>
    </location>
</feature>
<dbReference type="PROSITE" id="PS51030">
    <property type="entry name" value="NUCLEAR_REC_DBD_2"/>
    <property type="match status" value="2"/>
</dbReference>
<evidence type="ECO:0000256" key="3">
    <source>
        <dbReference type="ARBA" id="ARBA00022833"/>
    </source>
</evidence>
<dbReference type="SMART" id="SM00399">
    <property type="entry name" value="ZnF_C4"/>
    <property type="match status" value="2"/>
</dbReference>
<dbReference type="GO" id="GO:0003700">
    <property type="term" value="F:DNA-binding transcription factor activity"/>
    <property type="evidence" value="ECO:0007669"/>
    <property type="project" value="InterPro"/>
</dbReference>
<dbReference type="CDD" id="cd06916">
    <property type="entry name" value="NR_DBD_like"/>
    <property type="match status" value="2"/>
</dbReference>
<accession>A0A815WTZ9</accession>
<sequence>MAYSEQTTTTTPTAAAYLQDFRSEPCQVCGENASGWHCGSITCEACKKFFLRSVNGEYLKYRCIRDKKCPITRTTRTQCQFCRYSKCITIGMTLTEERSNPKIEDIFRGIPCAVCTDASSGLHFGVTTCESCKGFFRRMIKERIPQHYKCLERNNCEVNTSTRNLCRACRFQKCLSVGMSIEGSRIGRQSNLFKHKMVEMQRHGLIQSRLFHVLTSNLNNPKKKTTHSRETSSACIQQSPSLRGENLLSSELLRQIYEMEMSYRNYLKDLPSWSFDTNDLWAACISQFDHYSICVRNFIEGIPNFNSLNVEDKTSLVYQSIHSVMLMCFCIQSVRSETSNSTWNYLNLSSNSPFYQYIQQQFPFFFELFSLTRAFESDLQRLNLNDKEIALVLILLITSIGDYKSTPIEHLEEEFFSILFDYMTVQRGINSKDYFILTIRIPFVHRLNKLISTNITNLKCSLSYSM</sequence>
<dbReference type="InterPro" id="IPR050200">
    <property type="entry name" value="Nuclear_hormone_rcpt_NR3"/>
</dbReference>
<dbReference type="GO" id="GO:0043565">
    <property type="term" value="F:sequence-specific DNA binding"/>
    <property type="evidence" value="ECO:0007669"/>
    <property type="project" value="InterPro"/>
</dbReference>
<keyword evidence="13" id="KW-1185">Reference proteome</keyword>
<evidence type="ECO:0000313" key="13">
    <source>
        <dbReference type="Proteomes" id="UP000663828"/>
    </source>
</evidence>
<dbReference type="PROSITE" id="PS51843">
    <property type="entry name" value="NR_LBD"/>
    <property type="match status" value="1"/>
</dbReference>
<keyword evidence="6" id="KW-0804">Transcription</keyword>
<reference evidence="12" key="1">
    <citation type="submission" date="2021-02" db="EMBL/GenBank/DDBJ databases">
        <authorList>
            <person name="Nowell W R."/>
        </authorList>
    </citation>
    <scope>NUCLEOTIDE SEQUENCE</scope>
</reference>
<keyword evidence="2" id="KW-0863">Zinc-finger</keyword>
<dbReference type="PROSITE" id="PS00031">
    <property type="entry name" value="NUCLEAR_REC_DBD_1"/>
    <property type="match status" value="1"/>
</dbReference>
<evidence type="ECO:0000313" key="11">
    <source>
        <dbReference type="EMBL" id="CAF0844309.1"/>
    </source>
</evidence>
<evidence type="ECO:0000256" key="6">
    <source>
        <dbReference type="ARBA" id="ARBA00023163"/>
    </source>
</evidence>
<keyword evidence="7" id="KW-0675">Receptor</keyword>
<protein>
    <submittedName>
        <fullName evidence="12">Uncharacterized protein</fullName>
    </submittedName>
</protein>
<dbReference type="InterPro" id="IPR035500">
    <property type="entry name" value="NHR-like_dom_sf"/>
</dbReference>
<dbReference type="InterPro" id="IPR000536">
    <property type="entry name" value="Nucl_hrmn_rcpt_lig-bd"/>
</dbReference>
<comment type="caution">
    <text evidence="12">The sequence shown here is derived from an EMBL/GenBank/DDBJ whole genome shotgun (WGS) entry which is preliminary data.</text>
</comment>
<evidence type="ECO:0000259" key="9">
    <source>
        <dbReference type="PROSITE" id="PS51030"/>
    </source>
</evidence>
<evidence type="ECO:0000256" key="2">
    <source>
        <dbReference type="ARBA" id="ARBA00022771"/>
    </source>
</evidence>
<dbReference type="Pfam" id="PF00104">
    <property type="entry name" value="Hormone_recep"/>
    <property type="match status" value="1"/>
</dbReference>
<dbReference type="EMBL" id="CAJNOR010005115">
    <property type="protein sequence ID" value="CAF1546108.1"/>
    <property type="molecule type" value="Genomic_DNA"/>
</dbReference>
<dbReference type="OrthoDB" id="5771769at2759"/>
<feature type="domain" description="NR LBD" evidence="10">
    <location>
        <begin position="245"/>
        <end position="466"/>
    </location>
</feature>
<name>A0A815WTZ9_ADIRI</name>
<dbReference type="PRINTS" id="PR00047">
    <property type="entry name" value="STROIDFINGER"/>
</dbReference>
<dbReference type="Gene3D" id="1.10.565.10">
    <property type="entry name" value="Retinoid X Receptor"/>
    <property type="match status" value="1"/>
</dbReference>
<evidence type="ECO:0000256" key="8">
    <source>
        <dbReference type="ARBA" id="ARBA00023242"/>
    </source>
</evidence>
<keyword evidence="4" id="KW-0805">Transcription regulation</keyword>
<evidence type="ECO:0000256" key="1">
    <source>
        <dbReference type="ARBA" id="ARBA00022723"/>
    </source>
</evidence>
<gene>
    <name evidence="11" type="ORF">EDS130_LOCUS6987</name>
    <name evidence="12" type="ORF">XAT740_LOCUS42531</name>
</gene>
<dbReference type="Pfam" id="PF00105">
    <property type="entry name" value="zf-C4"/>
    <property type="match status" value="2"/>
</dbReference>
<dbReference type="AlphaFoldDB" id="A0A815WTZ9"/>
<keyword evidence="5" id="KW-0238">DNA-binding</keyword>
<dbReference type="InterPro" id="IPR013088">
    <property type="entry name" value="Znf_NHR/GATA"/>
</dbReference>
<dbReference type="Proteomes" id="UP000663828">
    <property type="component" value="Unassembled WGS sequence"/>
</dbReference>
<evidence type="ECO:0000313" key="12">
    <source>
        <dbReference type="EMBL" id="CAF1546108.1"/>
    </source>
</evidence>
<evidence type="ECO:0000256" key="5">
    <source>
        <dbReference type="ARBA" id="ARBA00023125"/>
    </source>
</evidence>
<keyword evidence="8" id="KW-0539">Nucleus</keyword>
<dbReference type="EMBL" id="CAJNOJ010000021">
    <property type="protein sequence ID" value="CAF0844309.1"/>
    <property type="molecule type" value="Genomic_DNA"/>
</dbReference>
<keyword evidence="3" id="KW-0862">Zinc</keyword>
<evidence type="ECO:0000256" key="4">
    <source>
        <dbReference type="ARBA" id="ARBA00023015"/>
    </source>
</evidence>
<dbReference type="SUPFAM" id="SSF57716">
    <property type="entry name" value="Glucocorticoid receptor-like (DNA-binding domain)"/>
    <property type="match status" value="2"/>
</dbReference>
<proteinExistence type="predicted"/>
<dbReference type="InterPro" id="IPR001628">
    <property type="entry name" value="Znf_hrmn_rcpt"/>
</dbReference>
<evidence type="ECO:0000256" key="7">
    <source>
        <dbReference type="ARBA" id="ARBA00023170"/>
    </source>
</evidence>
<dbReference type="Gene3D" id="3.30.50.10">
    <property type="entry name" value="Erythroid Transcription Factor GATA-1, subunit A"/>
    <property type="match status" value="2"/>
</dbReference>